<keyword evidence="1" id="KW-1133">Transmembrane helix</keyword>
<dbReference type="Proteomes" id="UP000440694">
    <property type="component" value="Unassembled WGS sequence"/>
</dbReference>
<feature type="transmembrane region" description="Helical" evidence="1">
    <location>
        <begin position="55"/>
        <end position="75"/>
    </location>
</feature>
<comment type="caution">
    <text evidence="2">The sequence shown here is derived from an EMBL/GenBank/DDBJ whole genome shotgun (WGS) entry which is preliminary data.</text>
</comment>
<sequence>MTRRREIWFDRVYSTPTTWRPVHRDGWRAIAILAATLVGVLVAGLIVPLVGADPIWTLAAMATSIAVGVWFLLSVRGRIR</sequence>
<evidence type="ECO:0000313" key="3">
    <source>
        <dbReference type="Proteomes" id="UP000440694"/>
    </source>
</evidence>
<proteinExistence type="predicted"/>
<keyword evidence="1" id="KW-0472">Membrane</keyword>
<keyword evidence="1" id="KW-0812">Transmembrane</keyword>
<dbReference type="RefSeq" id="WP_154738313.1">
    <property type="nucleotide sequence ID" value="NZ_WMBQ01000001.1"/>
</dbReference>
<accession>A0A6I3KHN5</accession>
<evidence type="ECO:0000313" key="2">
    <source>
        <dbReference type="EMBL" id="MTD93809.1"/>
    </source>
</evidence>
<feature type="transmembrane region" description="Helical" evidence="1">
    <location>
        <begin position="29"/>
        <end position="49"/>
    </location>
</feature>
<organism evidence="2 3">
    <name type="scientific">Hyphomicrobium album</name>
    <dbReference type="NCBI Taxonomy" id="2665159"/>
    <lineage>
        <taxon>Bacteria</taxon>
        <taxon>Pseudomonadati</taxon>
        <taxon>Pseudomonadota</taxon>
        <taxon>Alphaproteobacteria</taxon>
        <taxon>Hyphomicrobiales</taxon>
        <taxon>Hyphomicrobiaceae</taxon>
        <taxon>Hyphomicrobium</taxon>
    </lineage>
</organism>
<reference evidence="2 3" key="1">
    <citation type="submission" date="2019-11" db="EMBL/GenBank/DDBJ databases">
        <title>Identification of a novel strain.</title>
        <authorList>
            <person name="Xu Q."/>
            <person name="Wang G."/>
        </authorList>
    </citation>
    <scope>NUCLEOTIDE SEQUENCE [LARGE SCALE GENOMIC DNA]</scope>
    <source>
        <strain evidence="3">xq</strain>
    </source>
</reference>
<gene>
    <name evidence="2" type="ORF">GIW81_05610</name>
</gene>
<name>A0A6I3KHN5_9HYPH</name>
<evidence type="ECO:0000256" key="1">
    <source>
        <dbReference type="SAM" id="Phobius"/>
    </source>
</evidence>
<dbReference type="EMBL" id="WMBQ01000001">
    <property type="protein sequence ID" value="MTD93809.1"/>
    <property type="molecule type" value="Genomic_DNA"/>
</dbReference>
<protein>
    <submittedName>
        <fullName evidence="2">Uncharacterized protein</fullName>
    </submittedName>
</protein>
<dbReference type="AlphaFoldDB" id="A0A6I3KHN5"/>
<keyword evidence="3" id="KW-1185">Reference proteome</keyword>